<dbReference type="Proteomes" id="UP000047420">
    <property type="component" value="Unassembled WGS sequence"/>
</dbReference>
<comment type="caution">
    <text evidence="1">The sequence shown here is derived from an EMBL/GenBank/DDBJ whole genome shotgun (WGS) entry which is preliminary data.</text>
</comment>
<reference evidence="1 2" key="1">
    <citation type="submission" date="2015-03" db="EMBL/GenBank/DDBJ databases">
        <authorList>
            <consortium name="Pathogen Informatics"/>
            <person name="Murphy D."/>
        </authorList>
    </citation>
    <scope>NUCLEOTIDE SEQUENCE [LARGE SCALE GENOMIC DNA]</scope>
    <source>
        <strain evidence="1 2">WP-931201</strain>
    </source>
</reference>
<sequence>MKKTQLYQSLYLFYSASSNGQEIRYVQYHYPTDTWFPESLVTGTSSILHRSPSAVFYKELIYLFYTNSSWELLFKIFDGISWSHQISTNIHILSETSPRAFVVKNFGEDEQLLLFFASTDNKTHIYKMGEDNTFPNKPMAAPGKTNHSMTADMLTDGEIITVYLGYVDNITTWYSSSTNQFSSDHQVIGLDQHPITDAGQPFLMHHKSKNELWLFHSGDSTPRYIYTIPYTGKGIFGLQIKSTSLITARGTPTALYINENNIKISYAQDITAKIIVRKITSSNHIILGDPIEIGTGSGQPASVFAWPTQQ</sequence>
<protein>
    <submittedName>
        <fullName evidence="1">Uncharacterized protein</fullName>
    </submittedName>
</protein>
<dbReference type="EMBL" id="CVMG01000014">
    <property type="protein sequence ID" value="CRG50563.1"/>
    <property type="molecule type" value="Genomic_DNA"/>
</dbReference>
<dbReference type="RefSeq" id="WP_033848117.1">
    <property type="nucleotide sequence ID" value="NZ_CBLI010000125.1"/>
</dbReference>
<keyword evidence="2" id="KW-1185">Reference proteome</keyword>
<evidence type="ECO:0000313" key="1">
    <source>
        <dbReference type="EMBL" id="CRG50563.1"/>
    </source>
</evidence>
<accession>A0ABM9TF30</accession>
<proteinExistence type="predicted"/>
<organism evidence="1 2">
    <name type="scientific">Yersinia wautersii</name>
    <dbReference type="NCBI Taxonomy" id="1341643"/>
    <lineage>
        <taxon>Bacteria</taxon>
        <taxon>Pseudomonadati</taxon>
        <taxon>Pseudomonadota</taxon>
        <taxon>Gammaproteobacteria</taxon>
        <taxon>Enterobacterales</taxon>
        <taxon>Yersiniaceae</taxon>
        <taxon>Yersinia</taxon>
    </lineage>
</organism>
<name>A0ABM9TF30_9GAMM</name>
<gene>
    <name evidence="1" type="ORF">ERS008478_02151</name>
</gene>
<dbReference type="SUPFAM" id="SSF89372">
    <property type="entry name" value="Fucose-specific lectin"/>
    <property type="match status" value="1"/>
</dbReference>
<dbReference type="Gene3D" id="2.120.10.70">
    <property type="entry name" value="Fucose-specific lectin"/>
    <property type="match status" value="1"/>
</dbReference>
<evidence type="ECO:0000313" key="2">
    <source>
        <dbReference type="Proteomes" id="UP000047420"/>
    </source>
</evidence>